<dbReference type="RefSeq" id="WP_206897911.1">
    <property type="nucleotide sequence ID" value="NZ_JAFLWI010000002.1"/>
</dbReference>
<evidence type="ECO:0000313" key="2">
    <source>
        <dbReference type="EMBL" id="MBO0481076.1"/>
    </source>
</evidence>
<dbReference type="Proteomes" id="UP000664832">
    <property type="component" value="Unassembled WGS sequence"/>
</dbReference>
<reference evidence="2 3" key="1">
    <citation type="submission" date="2021-03" db="EMBL/GenBank/DDBJ databases">
        <title>Enterococcal diversity collection.</title>
        <authorList>
            <person name="Gilmore M.S."/>
            <person name="Schwartzman J."/>
            <person name="Van Tyne D."/>
            <person name="Martin M."/>
            <person name="Earl A.M."/>
            <person name="Manson A.L."/>
            <person name="Straub T."/>
            <person name="Salamzade R."/>
            <person name="Saavedra J."/>
            <person name="Lebreton F."/>
            <person name="Prichula J."/>
            <person name="Schaufler K."/>
            <person name="Gaca A."/>
            <person name="Sgardioli B."/>
            <person name="Wagenaar J."/>
            <person name="Strong T."/>
        </authorList>
    </citation>
    <scope>NUCLEOTIDE SEQUENCE [LARGE SCALE GENOMIC DNA]</scope>
    <source>
        <strain evidence="2 3">MSG2901</strain>
    </source>
</reference>
<proteinExistence type="inferred from homology"/>
<dbReference type="InterPro" id="IPR000600">
    <property type="entry name" value="ROK"/>
</dbReference>
<gene>
    <name evidence="2" type="ORF">JZO71_01920</name>
</gene>
<comment type="similarity">
    <text evidence="1">Belongs to the ROK (NagC/XylR) family.</text>
</comment>
<protein>
    <submittedName>
        <fullName evidence="2">ROK family protein</fullName>
    </submittedName>
</protein>
<name>A0ABS3HX87_9ENTE</name>
<accession>A0ABS3HX87</accession>
<comment type="caution">
    <text evidence="2">The sequence shown here is derived from an EMBL/GenBank/DDBJ whole genome shotgun (WGS) entry which is preliminary data.</text>
</comment>
<dbReference type="EMBL" id="JAFLWI010000002">
    <property type="protein sequence ID" value="MBO0481076.1"/>
    <property type="molecule type" value="Genomic_DNA"/>
</dbReference>
<keyword evidence="3" id="KW-1185">Reference proteome</keyword>
<dbReference type="PANTHER" id="PTHR18964:SF170">
    <property type="entry name" value="SUGAR KINASE"/>
    <property type="match status" value="1"/>
</dbReference>
<sequence>MKTLSIDIGGTFVKSALVYGNQLSDKKSIPTPKSLTELTRLFQKLIDEYQQKATFEKVALAVPGSVKSTGVVEFGGAVPYLDQVNLVERISSFFSGEVVIENDAKAATLGELNKGSLQNTKNAAALILGTGVGLGLVIDGKLYRGTHHQSGEISFLIRDRTILGADSFVGKGLSAVVLIEQLAKVLELPKDGKLVFEQLKQTTNEEAKKLFAIYCYEVALLCFNLQTILDIEKIIIGGGISQQKLLIDGIQHRYNQFFELSPIIEQTLRKIPIESAKFKADANLIGAAEVTNE</sequence>
<evidence type="ECO:0000256" key="1">
    <source>
        <dbReference type="ARBA" id="ARBA00006479"/>
    </source>
</evidence>
<dbReference type="Pfam" id="PF00480">
    <property type="entry name" value="ROK"/>
    <property type="match status" value="1"/>
</dbReference>
<dbReference type="InterPro" id="IPR043129">
    <property type="entry name" value="ATPase_NBD"/>
</dbReference>
<dbReference type="Gene3D" id="3.30.420.40">
    <property type="match status" value="2"/>
</dbReference>
<dbReference type="SUPFAM" id="SSF53067">
    <property type="entry name" value="Actin-like ATPase domain"/>
    <property type="match status" value="1"/>
</dbReference>
<evidence type="ECO:0000313" key="3">
    <source>
        <dbReference type="Proteomes" id="UP000664832"/>
    </source>
</evidence>
<dbReference type="PANTHER" id="PTHR18964">
    <property type="entry name" value="ROK (REPRESSOR, ORF, KINASE) FAMILY"/>
    <property type="match status" value="1"/>
</dbReference>
<organism evidence="2 3">
    <name type="scientific">Candidatus Enterococcus courvalinii</name>
    <dbReference type="NCBI Taxonomy" id="2815329"/>
    <lineage>
        <taxon>Bacteria</taxon>
        <taxon>Bacillati</taxon>
        <taxon>Bacillota</taxon>
        <taxon>Bacilli</taxon>
        <taxon>Lactobacillales</taxon>
        <taxon>Enterococcaceae</taxon>
        <taxon>Enterococcus</taxon>
    </lineage>
</organism>
<dbReference type="CDD" id="cd24152">
    <property type="entry name" value="ASKHA_NBD_ROK-like"/>
    <property type="match status" value="1"/>
</dbReference>